<dbReference type="SUPFAM" id="SSF53335">
    <property type="entry name" value="S-adenosyl-L-methionine-dependent methyltransferases"/>
    <property type="match status" value="1"/>
</dbReference>
<dbReference type="InterPro" id="IPR006342">
    <property type="entry name" value="FkbM_mtfrase"/>
</dbReference>
<keyword evidence="2" id="KW-0489">Methyltransferase</keyword>
<organism evidence="2 3">
    <name type="scientific">Selenomonas ruminantium</name>
    <dbReference type="NCBI Taxonomy" id="971"/>
    <lineage>
        <taxon>Bacteria</taxon>
        <taxon>Bacillati</taxon>
        <taxon>Bacillota</taxon>
        <taxon>Negativicutes</taxon>
        <taxon>Selenomonadales</taxon>
        <taxon>Selenomonadaceae</taxon>
        <taxon>Selenomonas</taxon>
    </lineage>
</organism>
<dbReference type="Pfam" id="PF05050">
    <property type="entry name" value="Methyltransf_21"/>
    <property type="match status" value="1"/>
</dbReference>
<dbReference type="RefSeq" id="WP_074572281.1">
    <property type="nucleotide sequence ID" value="NZ_FNJQ01000015.1"/>
</dbReference>
<dbReference type="GO" id="GO:0032259">
    <property type="term" value="P:methylation"/>
    <property type="evidence" value="ECO:0007669"/>
    <property type="project" value="UniProtKB-KW"/>
</dbReference>
<keyword evidence="2" id="KW-0808">Transferase</keyword>
<dbReference type="EMBL" id="FNJQ01000015">
    <property type="protein sequence ID" value="SDP35813.1"/>
    <property type="molecule type" value="Genomic_DNA"/>
</dbReference>
<dbReference type="Proteomes" id="UP000182412">
    <property type="component" value="Unassembled WGS sequence"/>
</dbReference>
<accession>A0A1H0S268</accession>
<evidence type="ECO:0000313" key="2">
    <source>
        <dbReference type="EMBL" id="SDP35813.1"/>
    </source>
</evidence>
<reference evidence="2 3" key="1">
    <citation type="submission" date="2016-10" db="EMBL/GenBank/DDBJ databases">
        <authorList>
            <person name="de Groot N.N."/>
        </authorList>
    </citation>
    <scope>NUCLEOTIDE SEQUENCE [LARGE SCALE GENOMIC DNA]</scope>
    <source>
        <strain evidence="2 3">S137</strain>
    </source>
</reference>
<dbReference type="PANTHER" id="PTHR34203:SF15">
    <property type="entry name" value="SLL1173 PROTEIN"/>
    <property type="match status" value="1"/>
</dbReference>
<dbReference type="NCBIfam" id="TIGR01444">
    <property type="entry name" value="fkbM_fam"/>
    <property type="match status" value="1"/>
</dbReference>
<dbReference type="Gene3D" id="3.40.50.150">
    <property type="entry name" value="Vaccinia Virus protein VP39"/>
    <property type="match status" value="1"/>
</dbReference>
<dbReference type="GO" id="GO:0008168">
    <property type="term" value="F:methyltransferase activity"/>
    <property type="evidence" value="ECO:0007669"/>
    <property type="project" value="UniProtKB-KW"/>
</dbReference>
<dbReference type="PANTHER" id="PTHR34203">
    <property type="entry name" value="METHYLTRANSFERASE, FKBM FAMILY PROTEIN"/>
    <property type="match status" value="1"/>
</dbReference>
<evidence type="ECO:0000313" key="3">
    <source>
        <dbReference type="Proteomes" id="UP000182412"/>
    </source>
</evidence>
<evidence type="ECO:0000259" key="1">
    <source>
        <dbReference type="Pfam" id="PF05050"/>
    </source>
</evidence>
<dbReference type="InterPro" id="IPR029063">
    <property type="entry name" value="SAM-dependent_MTases_sf"/>
</dbReference>
<dbReference type="Gene3D" id="3.40.50.720">
    <property type="entry name" value="NAD(P)-binding Rossmann-like Domain"/>
    <property type="match status" value="1"/>
</dbReference>
<proteinExistence type="predicted"/>
<sequence length="354" mass="40473">MTFFDKCVDVYNRLSDDTSKSIFDARMQCMLGKIDKWKMSTMLQGEQKYNLNCFLQKDFDRYFTEGKSVVVFGAGAVGKYTAKLLCGGGITDITFCDSSSENSGKVVDGINVISFDELCNLDKEYIVVLGSFNYAREMYEQCLWAGIDREKIYYPSRGFLTGYTGRQYFDFFQPNTGEVFVDAGAYNGMTSVDFAKWTNNSYEKIYMMEANPDNEALCHQAMKEYSVKNYNLITKGAWNQDGEVSFNRTNCGAGSQIDIRNGSEKISTTTIDKMLLGEKATFIKMDIEGAEYQALEGAKETIQKYSPRLAISVYHKDNDFVVLPDLILQLNSNYQFTFRHYSSWWEETVLYAWC</sequence>
<dbReference type="InterPro" id="IPR052514">
    <property type="entry name" value="SAM-dependent_MTase"/>
</dbReference>
<feature type="domain" description="Methyltransferase FkbM" evidence="1">
    <location>
        <begin position="182"/>
        <end position="329"/>
    </location>
</feature>
<dbReference type="OrthoDB" id="5329963at2"/>
<name>A0A1H0S268_SELRU</name>
<protein>
    <submittedName>
        <fullName evidence="2">Methyltransferase, FkbM family</fullName>
    </submittedName>
</protein>
<dbReference type="AlphaFoldDB" id="A0A1H0S268"/>
<gene>
    <name evidence="2" type="ORF">SAMN05216366_11527</name>
</gene>